<reference evidence="5" key="1">
    <citation type="submission" date="2025-08" db="UniProtKB">
        <authorList>
            <consortium name="RefSeq"/>
        </authorList>
    </citation>
    <scope>IDENTIFICATION</scope>
    <source>
        <strain evidence="5">Mau12</strain>
        <tissue evidence="5">Whole Body</tissue>
    </source>
</reference>
<evidence type="ECO:0000259" key="3">
    <source>
        <dbReference type="Pfam" id="PF25567"/>
    </source>
</evidence>
<feature type="compositionally biased region" description="Acidic residues" evidence="2">
    <location>
        <begin position="372"/>
        <end position="383"/>
    </location>
</feature>
<protein>
    <submittedName>
        <fullName evidence="5">Uncharacterized protein LOC117144244</fullName>
    </submittedName>
</protein>
<proteinExistence type="inferred from homology"/>
<dbReference type="GO" id="GO:0051082">
    <property type="term" value="F:unfolded protein binding"/>
    <property type="evidence" value="ECO:0007669"/>
    <property type="project" value="TreeGrafter"/>
</dbReference>
<dbReference type="AlphaFoldDB" id="A0A6P8KMF5"/>
<comment type="similarity">
    <text evidence="1">Belongs to the nuclear import and ribosome assembly adapter family.</text>
</comment>
<evidence type="ECO:0000256" key="2">
    <source>
        <dbReference type="SAM" id="MobiDB-lite"/>
    </source>
</evidence>
<evidence type="ECO:0000313" key="4">
    <source>
        <dbReference type="Proteomes" id="UP000515162"/>
    </source>
</evidence>
<dbReference type="PANTHER" id="PTHR13347:SF1">
    <property type="entry name" value="HEAT REPEAT-CONTAINING PROTEIN 3"/>
    <property type="match status" value="1"/>
</dbReference>
<dbReference type="GeneID" id="117144244"/>
<keyword evidence="4" id="KW-1185">Reference proteome</keyword>
<evidence type="ECO:0000256" key="1">
    <source>
        <dbReference type="ARBA" id="ARBA00049983"/>
    </source>
</evidence>
<dbReference type="Proteomes" id="UP000515162">
    <property type="component" value="Chromosome 3R"/>
</dbReference>
<dbReference type="InterPro" id="IPR057990">
    <property type="entry name" value="TPR_SYO1"/>
</dbReference>
<dbReference type="SUPFAM" id="SSF48371">
    <property type="entry name" value="ARM repeat"/>
    <property type="match status" value="1"/>
</dbReference>
<dbReference type="InterPro" id="IPR052616">
    <property type="entry name" value="SYO1-like"/>
</dbReference>
<sequence>MFQPHSKHVQLCFVEMGKVRKVKTRTPSGVDTSAEIDVQSAGEAEGCGPIEAICVHLQQANVEEKLNGLHSFAVLALRKEKVPEIRDSELVRIAAPLLCDKESAIRNATAGAFRNLSVFGTEVCDFLVENDVLTALLTLVRSYDLNKSGFENELHADTFQQAIHLLRNLCESSPTATEALNQANFLSSLLLGFDYRKFGLEVAISVAQLVLVVSENNSSSWNVLASSTILPELLAAPTESHAQLYLSALAAGILCNVPACAAAHTREILNSLDKLLSIDPQAQLQSCKNEILNAKSKNEAPVLEISMETEEMTETQSANQSKPNQCDAEVALKNLEHLLDAQRLVAEIITNLGSSDEQSNWDTDSEHSESESVADYEMEDETADSGSGGLPPNFLETIKQNKVIEKLWQKAQPLQPAVENLVSQQENIKEKVAKLRVSYLICLQNLCNVLPAEDLGGCSNLYNMWMILGQQAFRGSEDVSVMEAITSLMRSSLSLLKSRKDLFGQMTENDLNMIIEGASKCTDINIRVNWNRMLGTLGSLLSEPLVKTIVLFLLTYCAQEDDLWALSEGLDALMDIFAVDDWPQIIAELEMCDRVQALEELFKSKMRQQRRELKERRATVQTVKTNFARFVYYLNKNCKK</sequence>
<feature type="domain" description="SYO1-like TPR repeats" evidence="3">
    <location>
        <begin position="393"/>
        <end position="637"/>
    </location>
</feature>
<dbReference type="Pfam" id="PF25567">
    <property type="entry name" value="TPR_SYO1"/>
    <property type="match status" value="1"/>
</dbReference>
<gene>
    <name evidence="5" type="primary">LOC117144244</name>
</gene>
<dbReference type="InterPro" id="IPR011989">
    <property type="entry name" value="ARM-like"/>
</dbReference>
<dbReference type="PANTHER" id="PTHR13347">
    <property type="entry name" value="HEAT REPEAT-CONTAINING PROTEIN 3"/>
    <property type="match status" value="1"/>
</dbReference>
<dbReference type="GO" id="GO:0006606">
    <property type="term" value="P:protein import into nucleus"/>
    <property type="evidence" value="ECO:0007669"/>
    <property type="project" value="TreeGrafter"/>
</dbReference>
<name>A0A6P8KMF5_DROMA</name>
<dbReference type="RefSeq" id="XP_033165214.1">
    <property type="nucleotide sequence ID" value="XM_033309323.1"/>
</dbReference>
<feature type="region of interest" description="Disordered" evidence="2">
    <location>
        <begin position="355"/>
        <end position="392"/>
    </location>
</feature>
<dbReference type="Gene3D" id="1.25.10.10">
    <property type="entry name" value="Leucine-rich Repeat Variant"/>
    <property type="match status" value="1"/>
</dbReference>
<dbReference type="InterPro" id="IPR016024">
    <property type="entry name" value="ARM-type_fold"/>
</dbReference>
<evidence type="ECO:0000313" key="5">
    <source>
        <dbReference type="RefSeq" id="XP_033165214.1"/>
    </source>
</evidence>
<dbReference type="GO" id="GO:0042273">
    <property type="term" value="P:ribosomal large subunit biogenesis"/>
    <property type="evidence" value="ECO:0007669"/>
    <property type="project" value="TreeGrafter"/>
</dbReference>
<accession>A0A6P8KMF5</accession>
<organism evidence="4 5">
    <name type="scientific">Drosophila mauritiana</name>
    <name type="common">Fruit fly</name>
    <dbReference type="NCBI Taxonomy" id="7226"/>
    <lineage>
        <taxon>Eukaryota</taxon>
        <taxon>Metazoa</taxon>
        <taxon>Ecdysozoa</taxon>
        <taxon>Arthropoda</taxon>
        <taxon>Hexapoda</taxon>
        <taxon>Insecta</taxon>
        <taxon>Pterygota</taxon>
        <taxon>Neoptera</taxon>
        <taxon>Endopterygota</taxon>
        <taxon>Diptera</taxon>
        <taxon>Brachycera</taxon>
        <taxon>Muscomorpha</taxon>
        <taxon>Ephydroidea</taxon>
        <taxon>Drosophilidae</taxon>
        <taxon>Drosophila</taxon>
        <taxon>Sophophora</taxon>
    </lineage>
</organism>